<evidence type="ECO:0000256" key="7">
    <source>
        <dbReference type="ARBA" id="ARBA00023180"/>
    </source>
</evidence>
<dbReference type="InterPro" id="IPR045874">
    <property type="entry name" value="LRK10/LRL21-25-like"/>
</dbReference>
<dbReference type="Proteomes" id="UP001472677">
    <property type="component" value="Unassembled WGS sequence"/>
</dbReference>
<evidence type="ECO:0000313" key="10">
    <source>
        <dbReference type="Proteomes" id="UP001472677"/>
    </source>
</evidence>
<feature type="compositionally biased region" description="Polar residues" evidence="8">
    <location>
        <begin position="63"/>
        <end position="79"/>
    </location>
</feature>
<evidence type="ECO:0000256" key="8">
    <source>
        <dbReference type="SAM" id="MobiDB-lite"/>
    </source>
</evidence>
<keyword evidence="7" id="KW-0325">Glycoprotein</keyword>
<evidence type="ECO:0000256" key="1">
    <source>
        <dbReference type="ARBA" id="ARBA00004479"/>
    </source>
</evidence>
<sequence length="90" mass="10258">MEGVADDEKIMVRRMVITAFWCIQMKPTDRPSMRKVLEMLDSDVELLQIPPKPFKLPFDISSDDQTSNIPTENQTSASLDSADRISLQIM</sequence>
<proteinExistence type="predicted"/>
<keyword evidence="4" id="KW-0732">Signal</keyword>
<evidence type="ECO:0000256" key="3">
    <source>
        <dbReference type="ARBA" id="ARBA00022692"/>
    </source>
</evidence>
<comment type="caution">
    <text evidence="9">The sequence shown here is derived from an EMBL/GenBank/DDBJ whole genome shotgun (WGS) entry which is preliminary data.</text>
</comment>
<dbReference type="EMBL" id="JBBPBM010000038">
    <property type="protein sequence ID" value="KAK8527564.1"/>
    <property type="molecule type" value="Genomic_DNA"/>
</dbReference>
<evidence type="ECO:0000256" key="6">
    <source>
        <dbReference type="ARBA" id="ARBA00023136"/>
    </source>
</evidence>
<accession>A0ABR2D383</accession>
<reference evidence="9 10" key="1">
    <citation type="journal article" date="2024" name="G3 (Bethesda)">
        <title>Genome assembly of Hibiscus sabdariffa L. provides insights into metabolisms of medicinal natural products.</title>
        <authorList>
            <person name="Kim T."/>
        </authorList>
    </citation>
    <scope>NUCLEOTIDE SEQUENCE [LARGE SCALE GENOMIC DNA]</scope>
    <source>
        <strain evidence="9">TK-2024</strain>
        <tissue evidence="9">Old leaves</tissue>
    </source>
</reference>
<keyword evidence="3" id="KW-0812">Transmembrane</keyword>
<keyword evidence="2" id="KW-0418">Kinase</keyword>
<name>A0ABR2D383_9ROSI</name>
<keyword evidence="2" id="KW-0808">Transferase</keyword>
<keyword evidence="5" id="KW-1133">Transmembrane helix</keyword>
<keyword evidence="2" id="KW-0723">Serine/threonine-protein kinase</keyword>
<evidence type="ECO:0000256" key="4">
    <source>
        <dbReference type="ARBA" id="ARBA00022729"/>
    </source>
</evidence>
<comment type="subcellular location">
    <subcellularLocation>
        <location evidence="1">Membrane</location>
        <topology evidence="1">Single-pass type I membrane protein</topology>
    </subcellularLocation>
</comment>
<organism evidence="9 10">
    <name type="scientific">Hibiscus sabdariffa</name>
    <name type="common">roselle</name>
    <dbReference type="NCBI Taxonomy" id="183260"/>
    <lineage>
        <taxon>Eukaryota</taxon>
        <taxon>Viridiplantae</taxon>
        <taxon>Streptophyta</taxon>
        <taxon>Embryophyta</taxon>
        <taxon>Tracheophyta</taxon>
        <taxon>Spermatophyta</taxon>
        <taxon>Magnoliopsida</taxon>
        <taxon>eudicotyledons</taxon>
        <taxon>Gunneridae</taxon>
        <taxon>Pentapetalae</taxon>
        <taxon>rosids</taxon>
        <taxon>malvids</taxon>
        <taxon>Malvales</taxon>
        <taxon>Malvaceae</taxon>
        <taxon>Malvoideae</taxon>
        <taxon>Hibiscus</taxon>
    </lineage>
</organism>
<keyword evidence="6" id="KW-0472">Membrane</keyword>
<protein>
    <submittedName>
        <fullName evidence="9">Uncharacterized protein</fullName>
    </submittedName>
</protein>
<gene>
    <name evidence="9" type="ORF">V6N12_054770</name>
</gene>
<feature type="region of interest" description="Disordered" evidence="8">
    <location>
        <begin position="57"/>
        <end position="82"/>
    </location>
</feature>
<dbReference type="PANTHER" id="PTHR27009">
    <property type="entry name" value="RUST RESISTANCE KINASE LR10-RELATED"/>
    <property type="match status" value="1"/>
</dbReference>
<evidence type="ECO:0000313" key="9">
    <source>
        <dbReference type="EMBL" id="KAK8527564.1"/>
    </source>
</evidence>
<evidence type="ECO:0000256" key="5">
    <source>
        <dbReference type="ARBA" id="ARBA00022989"/>
    </source>
</evidence>
<keyword evidence="10" id="KW-1185">Reference proteome</keyword>
<evidence type="ECO:0000256" key="2">
    <source>
        <dbReference type="ARBA" id="ARBA00022527"/>
    </source>
</evidence>